<dbReference type="AlphaFoldDB" id="A0A7J5DPP8"/>
<dbReference type="Pfam" id="PF00668">
    <property type="entry name" value="Condensation"/>
    <property type="match status" value="1"/>
</dbReference>
<feature type="region of interest" description="Disordered" evidence="2">
    <location>
        <begin position="23"/>
        <end position="48"/>
    </location>
</feature>
<dbReference type="GO" id="GO:0044550">
    <property type="term" value="P:secondary metabolite biosynthetic process"/>
    <property type="evidence" value="ECO:0007669"/>
    <property type="project" value="TreeGrafter"/>
</dbReference>
<dbReference type="GO" id="GO:0043041">
    <property type="term" value="P:amino acid activation for nonribosomal peptide biosynthetic process"/>
    <property type="evidence" value="ECO:0007669"/>
    <property type="project" value="TreeGrafter"/>
</dbReference>
<feature type="compositionally biased region" description="Low complexity" evidence="2">
    <location>
        <begin position="23"/>
        <end position="36"/>
    </location>
</feature>
<keyword evidence="1" id="KW-0436">Ligase</keyword>
<dbReference type="GO" id="GO:0031177">
    <property type="term" value="F:phosphopantetheine binding"/>
    <property type="evidence" value="ECO:0007669"/>
    <property type="project" value="TreeGrafter"/>
</dbReference>
<gene>
    <name evidence="4" type="ORF">F8144_02255</name>
</gene>
<evidence type="ECO:0000313" key="5">
    <source>
        <dbReference type="Proteomes" id="UP000442990"/>
    </source>
</evidence>
<dbReference type="InterPro" id="IPR001242">
    <property type="entry name" value="Condensation_dom"/>
</dbReference>
<dbReference type="EMBL" id="WBKG01000001">
    <property type="protein sequence ID" value="KAB1990764.1"/>
    <property type="molecule type" value="Genomic_DNA"/>
</dbReference>
<dbReference type="Gene3D" id="3.30.559.10">
    <property type="entry name" value="Chloramphenicol acetyltransferase-like domain"/>
    <property type="match status" value="1"/>
</dbReference>
<feature type="domain" description="Condensation" evidence="3">
    <location>
        <begin position="59"/>
        <end position="362"/>
    </location>
</feature>
<evidence type="ECO:0000256" key="2">
    <source>
        <dbReference type="SAM" id="MobiDB-lite"/>
    </source>
</evidence>
<dbReference type="GO" id="GO:0005737">
    <property type="term" value="C:cytoplasm"/>
    <property type="evidence" value="ECO:0007669"/>
    <property type="project" value="TreeGrafter"/>
</dbReference>
<organism evidence="4 5">
    <name type="scientific">Streptomyces triticiradicis</name>
    <dbReference type="NCBI Taxonomy" id="2651189"/>
    <lineage>
        <taxon>Bacteria</taxon>
        <taxon>Bacillati</taxon>
        <taxon>Actinomycetota</taxon>
        <taxon>Actinomycetes</taxon>
        <taxon>Kitasatosporales</taxon>
        <taxon>Streptomycetaceae</taxon>
        <taxon>Streptomyces</taxon>
    </lineage>
</organism>
<accession>A0A7J5DPP8</accession>
<sequence>MRMIALSDFDPGPGRLVEWRVTASSAPRPHRAPASSNQWSHLTARSGRAPSARAPRWYAASLDLQGRMNLDALGTALRSFVARHDTLRSGFDPVGGGLRRWLLPPAAVATRPTDAGTYTSGRQAVARLGRIFDDRTDPARWPAYTFAAVLRQEGCTLLMAFDHSVTDLYSLALAVDEIRELYAAASDGLPPAVPSAGSFLAHCAEEAADVSRERVAAAAAAWHDMLGPGDSPAVCFPVDLGKPDGDLTPLQAEEFPLADAAGADRLERRCRRSGSGFLAGLLAALALCSGAERFRTIIPVHTRDDRTKASMGWFVNGLPIAFDVPYGRDFDPVLARADAAVRTALPHRSVPADKVLAQLRHPALDRPASWLSYVDYRGFAGSAQHERARAHILTCSRSGAGVDMWVSRTSSGLFAHVRYPATDTARKSVRTYVTSFASVIAEAGGDTAPLDHGHGVGAQALELVLKPVREHDST</sequence>
<dbReference type="Proteomes" id="UP000442990">
    <property type="component" value="Unassembled WGS sequence"/>
</dbReference>
<name>A0A7J5DPP8_9ACTN</name>
<dbReference type="PANTHER" id="PTHR45527:SF10">
    <property type="entry name" value="PYOCHELIN SYNTHASE PCHF"/>
    <property type="match status" value="1"/>
</dbReference>
<evidence type="ECO:0000256" key="1">
    <source>
        <dbReference type="ARBA" id="ARBA00022598"/>
    </source>
</evidence>
<reference evidence="4 5" key="1">
    <citation type="submission" date="2019-09" db="EMBL/GenBank/DDBJ databases">
        <title>Isolation and identification of active actinomycetes.</title>
        <authorList>
            <person name="Yu Z."/>
            <person name="Han C."/>
            <person name="Yu B."/>
        </authorList>
    </citation>
    <scope>NUCLEOTIDE SEQUENCE [LARGE SCALE GENOMIC DNA]</scope>
    <source>
        <strain evidence="4 5">NEAU-H2</strain>
    </source>
</reference>
<evidence type="ECO:0000259" key="3">
    <source>
        <dbReference type="Pfam" id="PF00668"/>
    </source>
</evidence>
<dbReference type="GO" id="GO:0016874">
    <property type="term" value="F:ligase activity"/>
    <property type="evidence" value="ECO:0007669"/>
    <property type="project" value="UniProtKB-KW"/>
</dbReference>
<proteinExistence type="predicted"/>
<comment type="caution">
    <text evidence="4">The sequence shown here is derived from an EMBL/GenBank/DDBJ whole genome shotgun (WGS) entry which is preliminary data.</text>
</comment>
<dbReference type="InterPro" id="IPR023213">
    <property type="entry name" value="CAT-like_dom_sf"/>
</dbReference>
<dbReference type="GO" id="GO:0008610">
    <property type="term" value="P:lipid biosynthetic process"/>
    <property type="evidence" value="ECO:0007669"/>
    <property type="project" value="UniProtKB-ARBA"/>
</dbReference>
<dbReference type="RefSeq" id="WP_151467318.1">
    <property type="nucleotide sequence ID" value="NZ_WBKG01000001.1"/>
</dbReference>
<dbReference type="Gene3D" id="3.30.559.30">
    <property type="entry name" value="Nonribosomal peptide synthetase, condensation domain"/>
    <property type="match status" value="1"/>
</dbReference>
<protein>
    <recommendedName>
        <fullName evidence="3">Condensation domain-containing protein</fullName>
    </recommendedName>
</protein>
<dbReference type="SUPFAM" id="SSF52777">
    <property type="entry name" value="CoA-dependent acyltransferases"/>
    <property type="match status" value="2"/>
</dbReference>
<keyword evidence="5" id="KW-1185">Reference proteome</keyword>
<evidence type="ECO:0000313" key="4">
    <source>
        <dbReference type="EMBL" id="KAB1990764.1"/>
    </source>
</evidence>
<dbReference type="PANTHER" id="PTHR45527">
    <property type="entry name" value="NONRIBOSOMAL PEPTIDE SYNTHETASE"/>
    <property type="match status" value="1"/>
</dbReference>